<dbReference type="PANTHER" id="PTHR44167:SF18">
    <property type="entry name" value="PROTEIN KINASE DOMAIN-CONTAINING PROTEIN"/>
    <property type="match status" value="1"/>
</dbReference>
<dbReference type="SMART" id="SM00220">
    <property type="entry name" value="S_TKc"/>
    <property type="match status" value="1"/>
</dbReference>
<dbReference type="Proteomes" id="UP000692954">
    <property type="component" value="Unassembled WGS sequence"/>
</dbReference>
<dbReference type="AlphaFoldDB" id="A0A8S1NXP6"/>
<reference evidence="2" key="1">
    <citation type="submission" date="2021-01" db="EMBL/GenBank/DDBJ databases">
        <authorList>
            <consortium name="Genoscope - CEA"/>
            <person name="William W."/>
        </authorList>
    </citation>
    <scope>NUCLEOTIDE SEQUENCE</scope>
</reference>
<dbReference type="OrthoDB" id="544350at2759"/>
<organism evidence="2 3">
    <name type="scientific">Paramecium sonneborni</name>
    <dbReference type="NCBI Taxonomy" id="65129"/>
    <lineage>
        <taxon>Eukaryota</taxon>
        <taxon>Sar</taxon>
        <taxon>Alveolata</taxon>
        <taxon>Ciliophora</taxon>
        <taxon>Intramacronucleata</taxon>
        <taxon>Oligohymenophorea</taxon>
        <taxon>Peniculida</taxon>
        <taxon>Parameciidae</taxon>
        <taxon>Paramecium</taxon>
    </lineage>
</organism>
<protein>
    <recommendedName>
        <fullName evidence="1">Protein kinase domain-containing protein</fullName>
    </recommendedName>
</protein>
<gene>
    <name evidence="2" type="ORF">PSON_ATCC_30995.1.T0630056</name>
</gene>
<evidence type="ECO:0000259" key="1">
    <source>
        <dbReference type="PROSITE" id="PS50011"/>
    </source>
</evidence>
<dbReference type="EMBL" id="CAJJDN010000063">
    <property type="protein sequence ID" value="CAD8094766.1"/>
    <property type="molecule type" value="Genomic_DNA"/>
</dbReference>
<dbReference type="PROSITE" id="PS50011">
    <property type="entry name" value="PROTEIN_KINASE_DOM"/>
    <property type="match status" value="1"/>
</dbReference>
<dbReference type="InterPro" id="IPR000719">
    <property type="entry name" value="Prot_kinase_dom"/>
</dbReference>
<keyword evidence="3" id="KW-1185">Reference proteome</keyword>
<evidence type="ECO:0000313" key="3">
    <source>
        <dbReference type="Proteomes" id="UP000692954"/>
    </source>
</evidence>
<dbReference type="PANTHER" id="PTHR44167">
    <property type="entry name" value="OVARIAN-SPECIFIC SERINE/THREONINE-PROTEIN KINASE LOK-RELATED"/>
    <property type="match status" value="1"/>
</dbReference>
<accession>A0A8S1NXP6</accession>
<feature type="domain" description="Protein kinase" evidence="1">
    <location>
        <begin position="25"/>
        <end position="276"/>
    </location>
</feature>
<dbReference type="GO" id="GO:0044773">
    <property type="term" value="P:mitotic DNA damage checkpoint signaling"/>
    <property type="evidence" value="ECO:0007669"/>
    <property type="project" value="TreeGrafter"/>
</dbReference>
<proteinExistence type="predicted"/>
<dbReference type="GO" id="GO:0005524">
    <property type="term" value="F:ATP binding"/>
    <property type="evidence" value="ECO:0007669"/>
    <property type="project" value="InterPro"/>
</dbReference>
<dbReference type="Pfam" id="PF00069">
    <property type="entry name" value="Pkinase"/>
    <property type="match status" value="1"/>
</dbReference>
<dbReference type="GO" id="GO:0005634">
    <property type="term" value="C:nucleus"/>
    <property type="evidence" value="ECO:0007669"/>
    <property type="project" value="TreeGrafter"/>
</dbReference>
<sequence length="276" mass="32569">MQQNQQNKNNIVIDAPILNFPNRKFESINKIGQGAQGSVYLAKSINWGINDQKQYALKCQGITQDNEIQFIDSLIQYQNQYENSQQNYKPSGLIRIYGRYKWNNQDVFIMEKGEQDLFAFIYEQQQLTFQKKVEILIQISQSIQFLHQQELIHRDIKPENYIKIDNQFKLIDFGLIRGDQRIQMTRNIGTCLFKAPELVEGRQDYSKSVDIWALGCLFYELLTKQPFLQAQTALEVENIIKNIKNNDQYIKDRLNYLINQLDDKKEEIQNLLSKIN</sequence>
<dbReference type="GO" id="GO:0004674">
    <property type="term" value="F:protein serine/threonine kinase activity"/>
    <property type="evidence" value="ECO:0007669"/>
    <property type="project" value="TreeGrafter"/>
</dbReference>
<evidence type="ECO:0000313" key="2">
    <source>
        <dbReference type="EMBL" id="CAD8094766.1"/>
    </source>
</evidence>
<dbReference type="GO" id="GO:0005737">
    <property type="term" value="C:cytoplasm"/>
    <property type="evidence" value="ECO:0007669"/>
    <property type="project" value="TreeGrafter"/>
</dbReference>
<name>A0A8S1NXP6_9CILI</name>
<comment type="caution">
    <text evidence="2">The sequence shown here is derived from an EMBL/GenBank/DDBJ whole genome shotgun (WGS) entry which is preliminary data.</text>
</comment>